<dbReference type="Pfam" id="PF00098">
    <property type="entry name" value="zf-CCHC"/>
    <property type="match status" value="1"/>
</dbReference>
<dbReference type="AlphaFoldDB" id="A0AAV6I7S0"/>
<keyword evidence="1" id="KW-0479">Metal-binding</keyword>
<dbReference type="Gene3D" id="4.10.60.10">
    <property type="entry name" value="Zinc finger, CCHC-type"/>
    <property type="match status" value="1"/>
</dbReference>
<dbReference type="GO" id="GO:0003676">
    <property type="term" value="F:nucleic acid binding"/>
    <property type="evidence" value="ECO:0007669"/>
    <property type="project" value="InterPro"/>
</dbReference>
<feature type="region of interest" description="Disordered" evidence="2">
    <location>
        <begin position="66"/>
        <end position="96"/>
    </location>
</feature>
<protein>
    <recommendedName>
        <fullName evidence="3">CCHC-type domain-containing protein</fullName>
    </recommendedName>
</protein>
<dbReference type="PROSITE" id="PS50158">
    <property type="entry name" value="ZF_CCHC"/>
    <property type="match status" value="1"/>
</dbReference>
<comment type="caution">
    <text evidence="4">The sequence shown here is derived from an EMBL/GenBank/DDBJ whole genome shotgun (WGS) entry which is preliminary data.</text>
</comment>
<feature type="region of interest" description="Disordered" evidence="2">
    <location>
        <begin position="1"/>
        <end position="34"/>
    </location>
</feature>
<organism evidence="4 5">
    <name type="scientific">Rhododendron griersonianum</name>
    <dbReference type="NCBI Taxonomy" id="479676"/>
    <lineage>
        <taxon>Eukaryota</taxon>
        <taxon>Viridiplantae</taxon>
        <taxon>Streptophyta</taxon>
        <taxon>Embryophyta</taxon>
        <taxon>Tracheophyta</taxon>
        <taxon>Spermatophyta</taxon>
        <taxon>Magnoliopsida</taxon>
        <taxon>eudicotyledons</taxon>
        <taxon>Gunneridae</taxon>
        <taxon>Pentapetalae</taxon>
        <taxon>asterids</taxon>
        <taxon>Ericales</taxon>
        <taxon>Ericaceae</taxon>
        <taxon>Ericoideae</taxon>
        <taxon>Rhodoreae</taxon>
        <taxon>Rhododendron</taxon>
    </lineage>
</organism>
<accession>A0AAV6I7S0</accession>
<keyword evidence="5" id="KW-1185">Reference proteome</keyword>
<evidence type="ECO:0000256" key="2">
    <source>
        <dbReference type="SAM" id="MobiDB-lite"/>
    </source>
</evidence>
<dbReference type="Proteomes" id="UP000823749">
    <property type="component" value="Chromosome 11"/>
</dbReference>
<feature type="domain" description="CCHC-type" evidence="3">
    <location>
        <begin position="53"/>
        <end position="67"/>
    </location>
</feature>
<sequence length="179" mass="19556">MENNDVPEGAQPSQPSVDKMKRGESSSNISGIQPCPKCGRMHKSRCYHETGACYKCGEMGHLMRDSPTISSRSTSKPTVNTNSGQSSGTKTEPEKRQDGVLALAQEEPQNVDLVVSGTIQICGNLAKILTDLRSKYSFVSALLANELTVSLDYLNMNCICYSQQVVVLYALLFSTHIVY</sequence>
<keyword evidence="1" id="KW-0863">Zinc-finger</keyword>
<name>A0AAV6I7S0_9ERIC</name>
<evidence type="ECO:0000259" key="3">
    <source>
        <dbReference type="PROSITE" id="PS50158"/>
    </source>
</evidence>
<dbReference type="GO" id="GO:0008270">
    <property type="term" value="F:zinc ion binding"/>
    <property type="evidence" value="ECO:0007669"/>
    <property type="project" value="UniProtKB-KW"/>
</dbReference>
<gene>
    <name evidence="4" type="ORF">RHGRI_030721</name>
</gene>
<reference evidence="4" key="1">
    <citation type="submission" date="2020-08" db="EMBL/GenBank/DDBJ databases">
        <title>Plant Genome Project.</title>
        <authorList>
            <person name="Zhang R.-G."/>
        </authorList>
    </citation>
    <scope>NUCLEOTIDE SEQUENCE</scope>
    <source>
        <strain evidence="4">WSP0</strain>
        <tissue evidence="4">Leaf</tissue>
    </source>
</reference>
<evidence type="ECO:0000313" key="5">
    <source>
        <dbReference type="Proteomes" id="UP000823749"/>
    </source>
</evidence>
<dbReference type="EMBL" id="JACTNZ010000011">
    <property type="protein sequence ID" value="KAG5523820.1"/>
    <property type="molecule type" value="Genomic_DNA"/>
</dbReference>
<evidence type="ECO:0000313" key="4">
    <source>
        <dbReference type="EMBL" id="KAG5523820.1"/>
    </source>
</evidence>
<keyword evidence="1" id="KW-0862">Zinc</keyword>
<dbReference type="InterPro" id="IPR001878">
    <property type="entry name" value="Znf_CCHC"/>
</dbReference>
<evidence type="ECO:0000256" key="1">
    <source>
        <dbReference type="PROSITE-ProRule" id="PRU00047"/>
    </source>
</evidence>
<proteinExistence type="predicted"/>
<feature type="compositionally biased region" description="Polar residues" evidence="2">
    <location>
        <begin position="67"/>
        <end position="90"/>
    </location>
</feature>